<feature type="transmembrane region" description="Helical" evidence="1">
    <location>
        <begin position="172"/>
        <end position="189"/>
    </location>
</feature>
<reference evidence="3" key="2">
    <citation type="journal article" date="2024" name="Nature">
        <title>Anoxygenic phototroph of the Chloroflexota uses a type I reaction centre.</title>
        <authorList>
            <person name="Tsuji J.M."/>
            <person name="Shaw N.A."/>
            <person name="Nagashima S."/>
            <person name="Venkiteswaran J.J."/>
            <person name="Schiff S.L."/>
            <person name="Watanabe T."/>
            <person name="Fukui M."/>
            <person name="Hanada S."/>
            <person name="Tank M."/>
            <person name="Neufeld J.D."/>
        </authorList>
    </citation>
    <scope>NUCLEOTIDE SEQUENCE</scope>
    <source>
        <strain evidence="3">L227-S17</strain>
    </source>
</reference>
<organism evidence="2 4">
    <name type="scientific">Candidatus Chlorohelix allophototropha</name>
    <dbReference type="NCBI Taxonomy" id="3003348"/>
    <lineage>
        <taxon>Bacteria</taxon>
        <taxon>Bacillati</taxon>
        <taxon>Chloroflexota</taxon>
        <taxon>Chloroflexia</taxon>
        <taxon>Candidatus Chloroheliales</taxon>
        <taxon>Candidatus Chloroheliaceae</taxon>
        <taxon>Candidatus Chlorohelix</taxon>
    </lineage>
</organism>
<proteinExistence type="predicted"/>
<reference evidence="2 4" key="1">
    <citation type="submission" date="2020-06" db="EMBL/GenBank/DDBJ databases">
        <title>Anoxygenic phototrophic Chloroflexota member uses a Type I reaction center.</title>
        <authorList>
            <person name="Tsuji J.M."/>
            <person name="Shaw N.A."/>
            <person name="Nagashima S."/>
            <person name="Venkiteswaran J."/>
            <person name="Schiff S.L."/>
            <person name="Hanada S."/>
            <person name="Tank M."/>
            <person name="Neufeld J.D."/>
        </authorList>
    </citation>
    <scope>NUCLEOTIDE SEQUENCE [LARGE SCALE GENOMIC DNA]</scope>
    <source>
        <strain evidence="2">L227-S17</strain>
    </source>
</reference>
<evidence type="ECO:0000313" key="5">
    <source>
        <dbReference type="Proteomes" id="UP001431572"/>
    </source>
</evidence>
<sequence>MEQSSSKVHGLDQTRHIGSRPQIEHTNLSLLVYWVLCTVVGFALLWNDISSWRVATAWQNYGWLALVALVTTILSQIPYMMVSSGNGRPIAPVSSTIFVIVNGAIEAFVFLGCYNLLFNLSKLVFGDLNIVNFIFGLFGFIFYSGFIHAFFWARLIPPHFSANPKLQPLRRMMPFVQITIVVGWCIYYYFTADIWTVVALHALVDGVLMFWVRPPVLFAQRKTAAVK</sequence>
<dbReference type="Proteomes" id="UP000521676">
    <property type="component" value="Unassembled WGS sequence"/>
</dbReference>
<dbReference type="AlphaFoldDB" id="A0A8T7M7Y7"/>
<feature type="transmembrane region" description="Helical" evidence="1">
    <location>
        <begin position="30"/>
        <end position="49"/>
    </location>
</feature>
<keyword evidence="5" id="KW-1185">Reference proteome</keyword>
<keyword evidence="1" id="KW-0472">Membrane</keyword>
<feature type="transmembrane region" description="Helical" evidence="1">
    <location>
        <begin position="61"/>
        <end position="81"/>
    </location>
</feature>
<keyword evidence="1" id="KW-0812">Transmembrane</keyword>
<dbReference type="Proteomes" id="UP001431572">
    <property type="component" value="Chromosome 2"/>
</dbReference>
<accession>A0A8T7M7Y7</accession>
<evidence type="ECO:0000313" key="4">
    <source>
        <dbReference type="Proteomes" id="UP000521676"/>
    </source>
</evidence>
<evidence type="ECO:0000313" key="2">
    <source>
        <dbReference type="EMBL" id="NWJ48146.1"/>
    </source>
</evidence>
<feature type="transmembrane region" description="Helical" evidence="1">
    <location>
        <begin position="93"/>
        <end position="118"/>
    </location>
</feature>
<keyword evidence="1" id="KW-1133">Transmembrane helix</keyword>
<dbReference type="EMBL" id="CP128400">
    <property type="protein sequence ID" value="WJW68084.1"/>
    <property type="molecule type" value="Genomic_DNA"/>
</dbReference>
<name>A0A8T7M7Y7_9CHLR</name>
<dbReference type="EMBL" id="JACATZ010000003">
    <property type="protein sequence ID" value="NWJ48146.1"/>
    <property type="molecule type" value="Genomic_DNA"/>
</dbReference>
<feature type="transmembrane region" description="Helical" evidence="1">
    <location>
        <begin position="195"/>
        <end position="212"/>
    </location>
</feature>
<evidence type="ECO:0000313" key="3">
    <source>
        <dbReference type="EMBL" id="WJW68084.1"/>
    </source>
</evidence>
<gene>
    <name evidence="2" type="ORF">HXX08_20000</name>
    <name evidence="3" type="ORF">OZ401_003683</name>
</gene>
<evidence type="ECO:0000256" key="1">
    <source>
        <dbReference type="SAM" id="Phobius"/>
    </source>
</evidence>
<dbReference type="RefSeq" id="WP_341469988.1">
    <property type="nucleotide sequence ID" value="NZ_CP128400.1"/>
</dbReference>
<feature type="transmembrane region" description="Helical" evidence="1">
    <location>
        <begin position="130"/>
        <end position="151"/>
    </location>
</feature>
<protein>
    <submittedName>
        <fullName evidence="2">Uncharacterized protein</fullName>
    </submittedName>
</protein>